<gene>
    <name evidence="2" type="ORF">ACFQ3N_08760</name>
</gene>
<evidence type="ECO:0000313" key="3">
    <source>
        <dbReference type="Proteomes" id="UP001597040"/>
    </source>
</evidence>
<protein>
    <submittedName>
        <fullName evidence="2">Uncharacterized protein</fullName>
    </submittedName>
</protein>
<dbReference type="RefSeq" id="WP_390361507.1">
    <property type="nucleotide sequence ID" value="NZ_JBHTKJ010000021.1"/>
</dbReference>
<accession>A0ABW3LME3</accession>
<proteinExistence type="predicted"/>
<name>A0ABW3LME3_9BACI</name>
<dbReference type="EMBL" id="JBHTKJ010000021">
    <property type="protein sequence ID" value="MFD1038486.1"/>
    <property type="molecule type" value="Genomic_DNA"/>
</dbReference>
<reference evidence="3" key="1">
    <citation type="journal article" date="2019" name="Int. J. Syst. Evol. Microbiol.">
        <title>The Global Catalogue of Microorganisms (GCM) 10K type strain sequencing project: providing services to taxonomists for standard genome sequencing and annotation.</title>
        <authorList>
            <consortium name="The Broad Institute Genomics Platform"/>
            <consortium name="The Broad Institute Genome Sequencing Center for Infectious Disease"/>
            <person name="Wu L."/>
            <person name="Ma J."/>
        </authorList>
    </citation>
    <scope>NUCLEOTIDE SEQUENCE [LARGE SCALE GENOMIC DNA]</scope>
    <source>
        <strain evidence="3">CCUG 56754</strain>
    </source>
</reference>
<dbReference type="Proteomes" id="UP001597040">
    <property type="component" value="Unassembled WGS sequence"/>
</dbReference>
<keyword evidence="3" id="KW-1185">Reference proteome</keyword>
<organism evidence="2 3">
    <name type="scientific">Virgibacillus byunsanensis</name>
    <dbReference type="NCBI Taxonomy" id="570945"/>
    <lineage>
        <taxon>Bacteria</taxon>
        <taxon>Bacillati</taxon>
        <taxon>Bacillota</taxon>
        <taxon>Bacilli</taxon>
        <taxon>Bacillales</taxon>
        <taxon>Bacillaceae</taxon>
        <taxon>Virgibacillus</taxon>
    </lineage>
</organism>
<comment type="caution">
    <text evidence="2">The sequence shown here is derived from an EMBL/GenBank/DDBJ whole genome shotgun (WGS) entry which is preliminary data.</text>
</comment>
<evidence type="ECO:0000256" key="1">
    <source>
        <dbReference type="SAM" id="Phobius"/>
    </source>
</evidence>
<keyword evidence="1" id="KW-0472">Membrane</keyword>
<sequence>MNKRTNIFIILISLFLVGTIYIIITDSKPAITYFSHDDQTSFEDNYTNLEFASEKGKNAYEISWNSGSKVDKSIYLRQDASLLFDNGRLRGVKSKWVQNTDIISLKENVSSEDSSFFQAISIHHGEIHYPDDEIKSIQQMSYDELFVVDSPNTVLESFHVPDNEFKKEWKELLVRTTKQQLLYHWHQLTGYFQINYEDYHAIPFTSLYKYHKKPLPSFNQEQTNQIIGQLWEGIYKNYIVPAANSEENNLKSFVPIILVEKQKDHLLVLYELNGTKQRLIQNLPPF</sequence>
<feature type="transmembrane region" description="Helical" evidence="1">
    <location>
        <begin position="7"/>
        <end position="24"/>
    </location>
</feature>
<evidence type="ECO:0000313" key="2">
    <source>
        <dbReference type="EMBL" id="MFD1038486.1"/>
    </source>
</evidence>
<keyword evidence="1" id="KW-1133">Transmembrane helix</keyword>
<keyword evidence="1" id="KW-0812">Transmembrane</keyword>